<keyword evidence="1" id="KW-1133">Transmembrane helix</keyword>
<reference evidence="2" key="1">
    <citation type="submission" date="1999-10" db="EMBL/GenBank/DDBJ databases">
        <title>Quorum sensing in Pseudomonas corrugata 2140R; identification of a LuxI homolog and its involvement in fungal suppression.</title>
        <authorList>
            <person name="Goodier R.I."/>
            <person name="Prosser J.I."/>
            <person name="Killham K."/>
            <person name="Glover L.A."/>
        </authorList>
    </citation>
    <scope>NUCLEOTIDE SEQUENCE</scope>
    <source>
        <strain evidence="2">2140R</strain>
    </source>
</reference>
<sequence length="101" mass="10836">MTASMQALSMPTPPMLEVLGSEIWLDPILCSVICVASTGISVSIRSCNKRGKLRLPVLAITLPTCGNSRCRFILSPISCQSLGVIDAAQCAYVFLLECFGR</sequence>
<evidence type="ECO:0000313" key="2">
    <source>
        <dbReference type="EMBL" id="AAG28560.1"/>
    </source>
</evidence>
<dbReference type="EMBL" id="AF199370">
    <property type="protein sequence ID" value="AAG28560.1"/>
    <property type="molecule type" value="Genomic_DNA"/>
</dbReference>
<feature type="transmembrane region" description="Helical" evidence="1">
    <location>
        <begin position="23"/>
        <end position="44"/>
    </location>
</feature>
<evidence type="ECO:0000256" key="1">
    <source>
        <dbReference type="SAM" id="Phobius"/>
    </source>
</evidence>
<proteinExistence type="predicted"/>
<accession>Q9F980</accession>
<organism evidence="2">
    <name type="scientific">Pseudomonas corrugata</name>
    <dbReference type="NCBI Taxonomy" id="47879"/>
    <lineage>
        <taxon>Bacteria</taxon>
        <taxon>Pseudomonadati</taxon>
        <taxon>Pseudomonadota</taxon>
        <taxon>Gammaproteobacteria</taxon>
        <taxon>Pseudomonadales</taxon>
        <taxon>Pseudomonadaceae</taxon>
        <taxon>Pseudomonas</taxon>
    </lineage>
</organism>
<protein>
    <submittedName>
        <fullName evidence="2">Uncharacterized protein</fullName>
    </submittedName>
</protein>
<name>Q9F980_9PSED</name>
<keyword evidence="1" id="KW-0812">Transmembrane</keyword>
<keyword evidence="1" id="KW-0472">Membrane</keyword>
<dbReference type="AlphaFoldDB" id="Q9F980"/>